<reference evidence="3" key="1">
    <citation type="submission" date="2016-06" db="UniProtKB">
        <authorList>
            <consortium name="WormBaseParasite"/>
        </authorList>
    </citation>
    <scope>IDENTIFICATION</scope>
</reference>
<proteinExistence type="predicted"/>
<sequence>MMETDTRYVTQPLLLHELYLKHCGKRVEAATEYHRWNTTTYSTPPLMTICLDENKISPIDNRALIFVTEWYLRVPLKGNNEKVTPLSPLSHPITMRYACFSSRPHQ</sequence>
<accession>A0A183H0F7</accession>
<evidence type="ECO:0000313" key="2">
    <source>
        <dbReference type="Proteomes" id="UP000267606"/>
    </source>
</evidence>
<reference evidence="1 2" key="2">
    <citation type="submission" date="2018-11" db="EMBL/GenBank/DDBJ databases">
        <authorList>
            <consortium name="Pathogen Informatics"/>
        </authorList>
    </citation>
    <scope>NUCLEOTIDE SEQUENCE [LARGE SCALE GENOMIC DNA]</scope>
</reference>
<organism evidence="3">
    <name type="scientific">Onchocerca flexuosa</name>
    <dbReference type="NCBI Taxonomy" id="387005"/>
    <lineage>
        <taxon>Eukaryota</taxon>
        <taxon>Metazoa</taxon>
        <taxon>Ecdysozoa</taxon>
        <taxon>Nematoda</taxon>
        <taxon>Chromadorea</taxon>
        <taxon>Rhabditida</taxon>
        <taxon>Spirurina</taxon>
        <taxon>Spiruromorpha</taxon>
        <taxon>Filarioidea</taxon>
        <taxon>Onchocercidae</taxon>
        <taxon>Onchocerca</taxon>
    </lineage>
</organism>
<dbReference type="EMBL" id="UZAJ01000401">
    <property type="protein sequence ID" value="VDO27741.1"/>
    <property type="molecule type" value="Genomic_DNA"/>
</dbReference>
<dbReference type="WBParaSite" id="OFLC_0000096601-mRNA-1">
    <property type="protein sequence ID" value="OFLC_0000096601-mRNA-1"/>
    <property type="gene ID" value="OFLC_0000096601"/>
</dbReference>
<name>A0A183H0F7_9BILA</name>
<dbReference type="AlphaFoldDB" id="A0A183H0F7"/>
<gene>
    <name evidence="1" type="ORF">OFLC_LOCUS967</name>
</gene>
<evidence type="ECO:0000313" key="1">
    <source>
        <dbReference type="EMBL" id="VDO27741.1"/>
    </source>
</evidence>
<protein>
    <submittedName>
        <fullName evidence="3">PMD domain-containing protein</fullName>
    </submittedName>
</protein>
<evidence type="ECO:0000313" key="3">
    <source>
        <dbReference type="WBParaSite" id="OFLC_0000096601-mRNA-1"/>
    </source>
</evidence>
<dbReference type="Proteomes" id="UP000267606">
    <property type="component" value="Unassembled WGS sequence"/>
</dbReference>
<keyword evidence="2" id="KW-1185">Reference proteome</keyword>